<dbReference type="EMBL" id="AYZH01000030">
    <property type="protein sequence ID" value="KRN01202.1"/>
    <property type="molecule type" value="Genomic_DNA"/>
</dbReference>
<dbReference type="RefSeq" id="WP_062473543.1">
    <property type="nucleotide sequence ID" value="NZ_AYZH01000030.1"/>
</dbReference>
<protein>
    <submittedName>
        <fullName evidence="1">Uncharacterized protein</fullName>
    </submittedName>
</protein>
<evidence type="ECO:0000313" key="2">
    <source>
        <dbReference type="Proteomes" id="UP000051589"/>
    </source>
</evidence>
<dbReference type="STRING" id="1423803.FD13_GL001341"/>
<sequence length="137" mass="16190">MSSNKEMAEIRAAYANYGDDPDKWPENVKKEIRGQDEERHTAENNILRHLILRGYTSEYIAQERSKSLKYLKQLRGRMKSRDELDYQATPDELTQLKYNLDHMDNPSNPKIASAMGRDKDWVRCMRVKLREADNDRN</sequence>
<comment type="caution">
    <text evidence="1">The sequence shown here is derived from an EMBL/GenBank/DDBJ whole genome shotgun (WGS) entry which is preliminary data.</text>
</comment>
<dbReference type="PATRIC" id="fig|1423803.3.peg.1372"/>
<proteinExistence type="predicted"/>
<dbReference type="Proteomes" id="UP000051589">
    <property type="component" value="Unassembled WGS sequence"/>
</dbReference>
<organism evidence="1 2">
    <name type="scientific">Levilactobacillus senmaizukei DSM 21775 = NBRC 103853</name>
    <dbReference type="NCBI Taxonomy" id="1423803"/>
    <lineage>
        <taxon>Bacteria</taxon>
        <taxon>Bacillati</taxon>
        <taxon>Bacillota</taxon>
        <taxon>Bacilli</taxon>
        <taxon>Lactobacillales</taxon>
        <taxon>Lactobacillaceae</taxon>
        <taxon>Levilactobacillus</taxon>
    </lineage>
</organism>
<reference evidence="1 2" key="1">
    <citation type="journal article" date="2015" name="Genome Announc.">
        <title>Expanding the biotechnology potential of lactobacilli through comparative genomics of 213 strains and associated genera.</title>
        <authorList>
            <person name="Sun Z."/>
            <person name="Harris H.M."/>
            <person name="McCann A."/>
            <person name="Guo C."/>
            <person name="Argimon S."/>
            <person name="Zhang W."/>
            <person name="Yang X."/>
            <person name="Jeffery I.B."/>
            <person name="Cooney J.C."/>
            <person name="Kagawa T.F."/>
            <person name="Liu W."/>
            <person name="Song Y."/>
            <person name="Salvetti E."/>
            <person name="Wrobel A."/>
            <person name="Rasinkangas P."/>
            <person name="Parkhill J."/>
            <person name="Rea M.C."/>
            <person name="O'Sullivan O."/>
            <person name="Ritari J."/>
            <person name="Douillard F.P."/>
            <person name="Paul Ross R."/>
            <person name="Yang R."/>
            <person name="Briner A.E."/>
            <person name="Felis G.E."/>
            <person name="de Vos W.M."/>
            <person name="Barrangou R."/>
            <person name="Klaenhammer T.R."/>
            <person name="Caufield P.W."/>
            <person name="Cui Y."/>
            <person name="Zhang H."/>
            <person name="O'Toole P.W."/>
        </authorList>
    </citation>
    <scope>NUCLEOTIDE SEQUENCE [LARGE SCALE GENOMIC DNA]</scope>
    <source>
        <strain evidence="1 2">DSM 21775</strain>
    </source>
</reference>
<name>A0A0R2DBK9_9LACO</name>
<evidence type="ECO:0000313" key="1">
    <source>
        <dbReference type="EMBL" id="KRN01202.1"/>
    </source>
</evidence>
<keyword evidence="2" id="KW-1185">Reference proteome</keyword>
<accession>A0A0R2DBK9</accession>
<dbReference type="AlphaFoldDB" id="A0A0R2DBK9"/>
<gene>
    <name evidence="1" type="ORF">FD13_GL001341</name>
</gene>